<name>A0A3S1CB43_9BACL</name>
<evidence type="ECO:0000259" key="8">
    <source>
        <dbReference type="PROSITE" id="PS50928"/>
    </source>
</evidence>
<evidence type="ECO:0000313" key="9">
    <source>
        <dbReference type="EMBL" id="RUT48013.1"/>
    </source>
</evidence>
<feature type="transmembrane region" description="Helical" evidence="7">
    <location>
        <begin position="91"/>
        <end position="114"/>
    </location>
</feature>
<feature type="transmembrane region" description="Helical" evidence="7">
    <location>
        <begin position="126"/>
        <end position="147"/>
    </location>
</feature>
<dbReference type="SUPFAM" id="SSF161098">
    <property type="entry name" value="MetI-like"/>
    <property type="match status" value="1"/>
</dbReference>
<dbReference type="GO" id="GO:0005886">
    <property type="term" value="C:plasma membrane"/>
    <property type="evidence" value="ECO:0007669"/>
    <property type="project" value="UniProtKB-SubCell"/>
</dbReference>
<sequence>MQPVHTEKKSILSNSLSTVKIETSIQIQSKNARITLIKGLVLPLVILIVWEVVGTVGHISPTVLPTPHLIAEEFYHLAQSGQLLLHLRVSIWRSLLGFLLGASIGFAFGVWSGFSRLAEKQLDPSIQMLRTVPHLVITPLFILWFGFGEMSKVLLIALGAFFPIYVNTFLGIRSVDSKLFEVARVLSFNRRDLITKLIIPASLPNILLGIRLSLGAAWLGLVVAEMMGSSAGVGFLIMDARYFSITSLVFVGIIIFAIVGKLTDSLVKLLEKRLLRWRDSYLGDNP</sequence>
<dbReference type="InterPro" id="IPR035906">
    <property type="entry name" value="MetI-like_sf"/>
</dbReference>
<dbReference type="EMBL" id="RZNY01000002">
    <property type="protein sequence ID" value="RUT48013.1"/>
    <property type="molecule type" value="Genomic_DNA"/>
</dbReference>
<dbReference type="OrthoDB" id="9804353at2"/>
<keyword evidence="2 7" id="KW-0813">Transport</keyword>
<protein>
    <submittedName>
        <fullName evidence="9">ABC transporter permease</fullName>
    </submittedName>
</protein>
<dbReference type="FunFam" id="1.10.3720.10:FF:000003">
    <property type="entry name" value="Aliphatic sulfonate ABC transporter permease"/>
    <property type="match status" value="1"/>
</dbReference>
<evidence type="ECO:0000256" key="4">
    <source>
        <dbReference type="ARBA" id="ARBA00022692"/>
    </source>
</evidence>
<feature type="transmembrane region" description="Helical" evidence="7">
    <location>
        <begin position="193"/>
        <end position="210"/>
    </location>
</feature>
<keyword evidence="6 7" id="KW-0472">Membrane</keyword>
<comment type="subcellular location">
    <subcellularLocation>
        <location evidence="1 7">Cell membrane</location>
        <topology evidence="1 7">Multi-pass membrane protein</topology>
    </subcellularLocation>
</comment>
<reference evidence="9 10" key="1">
    <citation type="submission" date="2018-12" db="EMBL/GenBank/DDBJ databases">
        <authorList>
            <person name="Sun L."/>
            <person name="Chen Z."/>
        </authorList>
    </citation>
    <scope>NUCLEOTIDE SEQUENCE [LARGE SCALE GENOMIC DNA]</scope>
    <source>
        <strain evidence="9 10">DSM 15890</strain>
    </source>
</reference>
<dbReference type="Proteomes" id="UP000279446">
    <property type="component" value="Unassembled WGS sequence"/>
</dbReference>
<evidence type="ECO:0000256" key="5">
    <source>
        <dbReference type="ARBA" id="ARBA00022989"/>
    </source>
</evidence>
<accession>A0A3S1CB43</accession>
<dbReference type="PANTHER" id="PTHR30151">
    <property type="entry name" value="ALKANE SULFONATE ABC TRANSPORTER-RELATED, MEMBRANE SUBUNIT"/>
    <property type="match status" value="1"/>
</dbReference>
<evidence type="ECO:0000256" key="2">
    <source>
        <dbReference type="ARBA" id="ARBA00022448"/>
    </source>
</evidence>
<comment type="caution">
    <text evidence="9">The sequence shown here is derived from an EMBL/GenBank/DDBJ whole genome shotgun (WGS) entry which is preliminary data.</text>
</comment>
<dbReference type="GO" id="GO:0042918">
    <property type="term" value="P:alkanesulfonate transmembrane transport"/>
    <property type="evidence" value="ECO:0007669"/>
    <property type="project" value="UniProtKB-ARBA"/>
</dbReference>
<feature type="domain" description="ABC transmembrane type-1" evidence="8">
    <location>
        <begin position="83"/>
        <end position="267"/>
    </location>
</feature>
<keyword evidence="4 7" id="KW-0812">Transmembrane</keyword>
<feature type="transmembrane region" description="Helical" evidence="7">
    <location>
        <begin position="216"/>
        <end position="237"/>
    </location>
</feature>
<evidence type="ECO:0000256" key="1">
    <source>
        <dbReference type="ARBA" id="ARBA00004651"/>
    </source>
</evidence>
<dbReference type="InterPro" id="IPR000515">
    <property type="entry name" value="MetI-like"/>
</dbReference>
<dbReference type="PANTHER" id="PTHR30151:SF38">
    <property type="entry name" value="ALIPHATIC SULFONATES TRANSPORT PERMEASE PROTEIN SSUC-RELATED"/>
    <property type="match status" value="1"/>
</dbReference>
<dbReference type="Gene3D" id="1.10.3720.10">
    <property type="entry name" value="MetI-like"/>
    <property type="match status" value="1"/>
</dbReference>
<dbReference type="Pfam" id="PF00528">
    <property type="entry name" value="BPD_transp_1"/>
    <property type="match status" value="1"/>
</dbReference>
<keyword evidence="3" id="KW-1003">Cell membrane</keyword>
<feature type="transmembrane region" description="Helical" evidence="7">
    <location>
        <begin position="40"/>
        <end position="59"/>
    </location>
</feature>
<proteinExistence type="inferred from homology"/>
<gene>
    <name evidence="9" type="ORF">EJP82_02395</name>
</gene>
<dbReference type="RefSeq" id="WP_127190432.1">
    <property type="nucleotide sequence ID" value="NZ_RZNY01000002.1"/>
</dbReference>
<organism evidence="9 10">
    <name type="scientific">Paenibacillus anaericanus</name>
    <dbReference type="NCBI Taxonomy" id="170367"/>
    <lineage>
        <taxon>Bacteria</taxon>
        <taxon>Bacillati</taxon>
        <taxon>Bacillota</taxon>
        <taxon>Bacilli</taxon>
        <taxon>Bacillales</taxon>
        <taxon>Paenibacillaceae</taxon>
        <taxon>Paenibacillus</taxon>
    </lineage>
</organism>
<evidence type="ECO:0000256" key="7">
    <source>
        <dbReference type="RuleBase" id="RU363032"/>
    </source>
</evidence>
<evidence type="ECO:0000313" key="10">
    <source>
        <dbReference type="Proteomes" id="UP000279446"/>
    </source>
</evidence>
<keyword evidence="10" id="KW-1185">Reference proteome</keyword>
<comment type="similarity">
    <text evidence="7">Belongs to the binding-protein-dependent transport system permease family.</text>
</comment>
<dbReference type="CDD" id="cd06261">
    <property type="entry name" value="TM_PBP2"/>
    <property type="match status" value="1"/>
</dbReference>
<feature type="transmembrane region" description="Helical" evidence="7">
    <location>
        <begin position="153"/>
        <end position="172"/>
    </location>
</feature>
<evidence type="ECO:0000256" key="3">
    <source>
        <dbReference type="ARBA" id="ARBA00022475"/>
    </source>
</evidence>
<evidence type="ECO:0000256" key="6">
    <source>
        <dbReference type="ARBA" id="ARBA00023136"/>
    </source>
</evidence>
<dbReference type="PROSITE" id="PS50928">
    <property type="entry name" value="ABC_TM1"/>
    <property type="match status" value="1"/>
</dbReference>
<dbReference type="AlphaFoldDB" id="A0A3S1CB43"/>
<keyword evidence="5 7" id="KW-1133">Transmembrane helix</keyword>
<feature type="transmembrane region" description="Helical" evidence="7">
    <location>
        <begin position="242"/>
        <end position="260"/>
    </location>
</feature>